<dbReference type="GO" id="GO:0004659">
    <property type="term" value="F:prenyltransferase activity"/>
    <property type="evidence" value="ECO:0007669"/>
    <property type="project" value="InterPro"/>
</dbReference>
<evidence type="ECO:0000256" key="4">
    <source>
        <dbReference type="ARBA" id="ARBA00022989"/>
    </source>
</evidence>
<feature type="transmembrane region" description="Helical" evidence="6">
    <location>
        <begin position="26"/>
        <end position="44"/>
    </location>
</feature>
<accession>A0A839IXV9</accession>
<name>A0A839IXV9_9GAMM</name>
<keyword evidence="5 6" id="KW-0472">Membrane</keyword>
<evidence type="ECO:0000256" key="1">
    <source>
        <dbReference type="ARBA" id="ARBA00004141"/>
    </source>
</evidence>
<dbReference type="GO" id="GO:0016020">
    <property type="term" value="C:membrane"/>
    <property type="evidence" value="ECO:0007669"/>
    <property type="project" value="UniProtKB-SubCell"/>
</dbReference>
<comment type="caution">
    <text evidence="7">The sequence shown here is derived from an EMBL/GenBank/DDBJ whole genome shotgun (WGS) entry which is preliminary data.</text>
</comment>
<evidence type="ECO:0000313" key="8">
    <source>
        <dbReference type="Proteomes" id="UP000565262"/>
    </source>
</evidence>
<dbReference type="PANTHER" id="PTHR13929">
    <property type="entry name" value="1,4-DIHYDROXY-2-NAPHTHOATE OCTAPRENYLTRANSFERASE"/>
    <property type="match status" value="1"/>
</dbReference>
<dbReference type="PIRSF" id="PIRSF005355">
    <property type="entry name" value="UBIAD1"/>
    <property type="match status" value="1"/>
</dbReference>
<keyword evidence="4 6" id="KW-1133">Transmembrane helix</keyword>
<feature type="transmembrane region" description="Helical" evidence="6">
    <location>
        <begin position="104"/>
        <end position="121"/>
    </location>
</feature>
<dbReference type="Pfam" id="PF01040">
    <property type="entry name" value="UbiA"/>
    <property type="match status" value="1"/>
</dbReference>
<evidence type="ECO:0000256" key="6">
    <source>
        <dbReference type="SAM" id="Phobius"/>
    </source>
</evidence>
<dbReference type="GO" id="GO:0009234">
    <property type="term" value="P:menaquinone biosynthetic process"/>
    <property type="evidence" value="ECO:0007669"/>
    <property type="project" value="TreeGrafter"/>
</dbReference>
<dbReference type="AlphaFoldDB" id="A0A839IXV9"/>
<comment type="subcellular location">
    <subcellularLocation>
        <location evidence="1">Membrane</location>
        <topology evidence="1">Multi-pass membrane protein</topology>
    </subcellularLocation>
</comment>
<feature type="transmembrane region" description="Helical" evidence="6">
    <location>
        <begin position="154"/>
        <end position="174"/>
    </location>
</feature>
<protein>
    <submittedName>
        <fullName evidence="7">Prenyltransferase</fullName>
    </submittedName>
</protein>
<dbReference type="RefSeq" id="WP_182811218.1">
    <property type="nucleotide sequence ID" value="NZ_JACJFM010000049.1"/>
</dbReference>
<evidence type="ECO:0000256" key="3">
    <source>
        <dbReference type="ARBA" id="ARBA00022692"/>
    </source>
</evidence>
<dbReference type="InterPro" id="IPR026046">
    <property type="entry name" value="UBIAD1"/>
</dbReference>
<organism evidence="7 8">
    <name type="scientific">Oceanospirillum sediminis</name>
    <dbReference type="NCBI Taxonomy" id="2760088"/>
    <lineage>
        <taxon>Bacteria</taxon>
        <taxon>Pseudomonadati</taxon>
        <taxon>Pseudomonadota</taxon>
        <taxon>Gammaproteobacteria</taxon>
        <taxon>Oceanospirillales</taxon>
        <taxon>Oceanospirillaceae</taxon>
        <taxon>Oceanospirillum</taxon>
    </lineage>
</organism>
<dbReference type="Proteomes" id="UP000565262">
    <property type="component" value="Unassembled WGS sequence"/>
</dbReference>
<reference evidence="7 8" key="1">
    <citation type="submission" date="2020-08" db="EMBL/GenBank/DDBJ databases">
        <title>Oceanospirillum sp. nov. isolated from marine sediment.</title>
        <authorList>
            <person name="Ji X."/>
        </authorList>
    </citation>
    <scope>NUCLEOTIDE SEQUENCE [LARGE SCALE GENOMIC DNA]</scope>
    <source>
        <strain evidence="7 8">D5</strain>
    </source>
</reference>
<dbReference type="InterPro" id="IPR000537">
    <property type="entry name" value="UbiA_prenyltransferase"/>
</dbReference>
<keyword evidence="2 7" id="KW-0808">Transferase</keyword>
<proteinExistence type="predicted"/>
<feature type="transmembrane region" description="Helical" evidence="6">
    <location>
        <begin position="227"/>
        <end position="245"/>
    </location>
</feature>
<keyword evidence="8" id="KW-1185">Reference proteome</keyword>
<feature type="transmembrane region" description="Helical" evidence="6">
    <location>
        <begin position="282"/>
        <end position="301"/>
    </location>
</feature>
<dbReference type="CDD" id="cd13962">
    <property type="entry name" value="PT_UbiA_UBIAD1"/>
    <property type="match status" value="1"/>
</dbReference>
<feature type="transmembrane region" description="Helical" evidence="6">
    <location>
        <begin position="50"/>
        <end position="70"/>
    </location>
</feature>
<keyword evidence="3 6" id="KW-0812">Transmembrane</keyword>
<evidence type="ECO:0000313" key="7">
    <source>
        <dbReference type="EMBL" id="MBB1489279.1"/>
    </source>
</evidence>
<evidence type="ECO:0000256" key="5">
    <source>
        <dbReference type="ARBA" id="ARBA00023136"/>
    </source>
</evidence>
<gene>
    <name evidence="7" type="ORF">H4O21_21945</name>
</gene>
<dbReference type="GO" id="GO:0042371">
    <property type="term" value="P:vitamin K biosynthetic process"/>
    <property type="evidence" value="ECO:0007669"/>
    <property type="project" value="TreeGrafter"/>
</dbReference>
<evidence type="ECO:0000256" key="2">
    <source>
        <dbReference type="ARBA" id="ARBA00022679"/>
    </source>
</evidence>
<dbReference type="PANTHER" id="PTHR13929:SF0">
    <property type="entry name" value="UBIA PRENYLTRANSFERASE DOMAIN-CONTAINING PROTEIN 1"/>
    <property type="match status" value="1"/>
</dbReference>
<dbReference type="EMBL" id="JACJFM010000049">
    <property type="protein sequence ID" value="MBB1489279.1"/>
    <property type="molecule type" value="Genomic_DNA"/>
</dbReference>
<sequence length="304" mass="33916">MADTAKMMQGVDGWQKYRLNRASRPFSMVVAVATCLQGIILGWHESAQPFLLAFLIISGGLLLQLAVNLINDHSDLAELDQRFPTVSPEQKYALIQLIQRNYRVGLLCFFLAGICGLILMLFRGTELAVLFITGLAGAYFYTQPPVSYKTRGLGIPLVFWLMGVLMIGGAYYAMAGRYHGDIFLNSLPLSLLTALLLLSNELRDFESDSLQGQKTLTVRWGYDRSSWLYYILILLVYLWVPGAAISGVHNFPWLTLLALPLLIKPLRLIAEPADQRVLLTPLTGRFYAVFSMLLLVGYGLFPAS</sequence>